<dbReference type="EMBL" id="BKCJ011258905">
    <property type="protein sequence ID" value="GFD11411.1"/>
    <property type="molecule type" value="Genomic_DNA"/>
</dbReference>
<evidence type="ECO:0000313" key="1">
    <source>
        <dbReference type="EMBL" id="GFD11411.1"/>
    </source>
</evidence>
<accession>A0A699TPN9</accession>
<comment type="caution">
    <text evidence="1">The sequence shown here is derived from an EMBL/GenBank/DDBJ whole genome shotgun (WGS) entry which is preliminary data.</text>
</comment>
<name>A0A699TPN9_TANCI</name>
<proteinExistence type="predicted"/>
<gene>
    <name evidence="1" type="ORF">Tci_883380</name>
</gene>
<sequence>DCDFRVTEDRSYEIYRDFRVEDSPTGTGHSPTGTGDSFAGIGYHFTGTAGTY</sequence>
<reference evidence="1" key="1">
    <citation type="journal article" date="2019" name="Sci. Rep.">
        <title>Draft genome of Tanacetum cinerariifolium, the natural source of mosquito coil.</title>
        <authorList>
            <person name="Yamashiro T."/>
            <person name="Shiraishi A."/>
            <person name="Satake H."/>
            <person name="Nakayama K."/>
        </authorList>
    </citation>
    <scope>NUCLEOTIDE SEQUENCE</scope>
</reference>
<protein>
    <submittedName>
        <fullName evidence="1">Uncharacterized protein</fullName>
    </submittedName>
</protein>
<dbReference type="AlphaFoldDB" id="A0A699TPN9"/>
<organism evidence="1">
    <name type="scientific">Tanacetum cinerariifolium</name>
    <name type="common">Dalmatian daisy</name>
    <name type="synonym">Chrysanthemum cinerariifolium</name>
    <dbReference type="NCBI Taxonomy" id="118510"/>
    <lineage>
        <taxon>Eukaryota</taxon>
        <taxon>Viridiplantae</taxon>
        <taxon>Streptophyta</taxon>
        <taxon>Embryophyta</taxon>
        <taxon>Tracheophyta</taxon>
        <taxon>Spermatophyta</taxon>
        <taxon>Magnoliopsida</taxon>
        <taxon>eudicotyledons</taxon>
        <taxon>Gunneridae</taxon>
        <taxon>Pentapetalae</taxon>
        <taxon>asterids</taxon>
        <taxon>campanulids</taxon>
        <taxon>Asterales</taxon>
        <taxon>Asteraceae</taxon>
        <taxon>Asteroideae</taxon>
        <taxon>Anthemideae</taxon>
        <taxon>Anthemidinae</taxon>
        <taxon>Tanacetum</taxon>
    </lineage>
</organism>
<feature type="non-terminal residue" evidence="1">
    <location>
        <position position="1"/>
    </location>
</feature>